<proteinExistence type="predicted"/>
<sequence length="88" mass="10357">MSEMKQGFYVVGLFDRVFQKRRRRDDGTETVSDHVGLLVRNENSGTQVLSVRTKNPALYEQYKRDQVVRIKVQVGAYKDYVFYQDETC</sequence>
<accession>A0A3S9SK04</accession>
<reference evidence="2 3" key="1">
    <citation type="submission" date="2018-12" db="EMBL/GenBank/DDBJ databases">
        <title>Genome sequencing of Eikenella corrodens KCOM 3110 (= JS217).</title>
        <authorList>
            <person name="Koo J.-K."/>
            <person name="Park S.-N."/>
            <person name="Lim Y.K."/>
        </authorList>
    </citation>
    <scope>NUCLEOTIDE SEQUENCE [LARGE SCALE GENOMIC DNA]</scope>
    <source>
        <strain evidence="2 3">KCOM 3110</strain>
    </source>
</reference>
<dbReference type="EMBL" id="CP034670">
    <property type="protein sequence ID" value="AZR59797.1"/>
    <property type="molecule type" value="Genomic_DNA"/>
</dbReference>
<evidence type="ECO:0000313" key="2">
    <source>
        <dbReference type="EMBL" id="AZR59809.1"/>
    </source>
</evidence>
<dbReference type="Proteomes" id="UP000282435">
    <property type="component" value="Chromosome"/>
</dbReference>
<dbReference type="RefSeq" id="WP_126983319.1">
    <property type="nucleotide sequence ID" value="NZ_CP034670.1"/>
</dbReference>
<dbReference type="AlphaFoldDB" id="A0A3S9SK04"/>
<evidence type="ECO:0000313" key="3">
    <source>
        <dbReference type="Proteomes" id="UP000282435"/>
    </source>
</evidence>
<gene>
    <name evidence="1" type="ORF">ELB75_07035</name>
    <name evidence="2" type="ORF">ELB75_07100</name>
</gene>
<name>A0A3S9SK04_EIKCO</name>
<dbReference type="EMBL" id="CP034670">
    <property type="protein sequence ID" value="AZR59809.1"/>
    <property type="molecule type" value="Genomic_DNA"/>
</dbReference>
<protein>
    <submittedName>
        <fullName evidence="2">Uncharacterized protein</fullName>
    </submittedName>
</protein>
<evidence type="ECO:0000313" key="1">
    <source>
        <dbReference type="EMBL" id="AZR59797.1"/>
    </source>
</evidence>
<organism evidence="2 3">
    <name type="scientific">Eikenella corrodens</name>
    <dbReference type="NCBI Taxonomy" id="539"/>
    <lineage>
        <taxon>Bacteria</taxon>
        <taxon>Pseudomonadati</taxon>
        <taxon>Pseudomonadota</taxon>
        <taxon>Betaproteobacteria</taxon>
        <taxon>Neisseriales</taxon>
        <taxon>Neisseriaceae</taxon>
        <taxon>Eikenella</taxon>
    </lineage>
</organism>